<evidence type="ECO:0000313" key="2">
    <source>
        <dbReference type="Proteomes" id="UP001341840"/>
    </source>
</evidence>
<accession>A0ABU6R8F3</accession>
<reference evidence="1 2" key="1">
    <citation type="journal article" date="2023" name="Plants (Basel)">
        <title>Bridging the Gap: Combining Genomics and Transcriptomics Approaches to Understand Stylosanthes scabra, an Orphan Legume from the Brazilian Caatinga.</title>
        <authorList>
            <person name="Ferreira-Neto J.R.C."/>
            <person name="da Silva M.D."/>
            <person name="Binneck E."/>
            <person name="de Melo N.F."/>
            <person name="da Silva R.H."/>
            <person name="de Melo A.L.T.M."/>
            <person name="Pandolfi V."/>
            <person name="Bustamante F.O."/>
            <person name="Brasileiro-Vidal A.C."/>
            <person name="Benko-Iseppon A.M."/>
        </authorList>
    </citation>
    <scope>NUCLEOTIDE SEQUENCE [LARGE SCALE GENOMIC DNA]</scope>
    <source>
        <tissue evidence="1">Leaves</tissue>
    </source>
</reference>
<organism evidence="1 2">
    <name type="scientific">Stylosanthes scabra</name>
    <dbReference type="NCBI Taxonomy" id="79078"/>
    <lineage>
        <taxon>Eukaryota</taxon>
        <taxon>Viridiplantae</taxon>
        <taxon>Streptophyta</taxon>
        <taxon>Embryophyta</taxon>
        <taxon>Tracheophyta</taxon>
        <taxon>Spermatophyta</taxon>
        <taxon>Magnoliopsida</taxon>
        <taxon>eudicotyledons</taxon>
        <taxon>Gunneridae</taxon>
        <taxon>Pentapetalae</taxon>
        <taxon>rosids</taxon>
        <taxon>fabids</taxon>
        <taxon>Fabales</taxon>
        <taxon>Fabaceae</taxon>
        <taxon>Papilionoideae</taxon>
        <taxon>50 kb inversion clade</taxon>
        <taxon>dalbergioids sensu lato</taxon>
        <taxon>Dalbergieae</taxon>
        <taxon>Pterocarpus clade</taxon>
        <taxon>Stylosanthes</taxon>
    </lineage>
</organism>
<evidence type="ECO:0000313" key="1">
    <source>
        <dbReference type="EMBL" id="MED6120260.1"/>
    </source>
</evidence>
<name>A0ABU6R8F3_9FABA</name>
<keyword evidence="2" id="KW-1185">Reference proteome</keyword>
<dbReference type="Proteomes" id="UP001341840">
    <property type="component" value="Unassembled WGS sequence"/>
</dbReference>
<dbReference type="EMBL" id="JASCZI010030267">
    <property type="protein sequence ID" value="MED6120260.1"/>
    <property type="molecule type" value="Genomic_DNA"/>
</dbReference>
<proteinExistence type="predicted"/>
<gene>
    <name evidence="1" type="ORF">PIB30_019242</name>
</gene>
<protein>
    <submittedName>
        <fullName evidence="1">Uncharacterized protein</fullName>
    </submittedName>
</protein>
<sequence>MSEVFNVYRLHFAPPISEEYWPPYGGPTVIPDPNMRRARAGRHGRLGSGQTWMTSTLTDLGVAGCVGRLATLARIVIREVLLPVMVFKFRSLSLDHWAEVVISQPWSFHEEWYDVF</sequence>
<comment type="caution">
    <text evidence="1">The sequence shown here is derived from an EMBL/GenBank/DDBJ whole genome shotgun (WGS) entry which is preliminary data.</text>
</comment>